<reference evidence="2" key="1">
    <citation type="submission" date="2013-12" db="EMBL/GenBank/DDBJ databases">
        <authorList>
            <person name="Aslett M."/>
        </authorList>
    </citation>
    <scope>NUCLEOTIDE SEQUENCE [LARGE SCALE GENOMIC DNA]</scope>
    <source>
        <strain evidence="2">Lindley</strain>
    </source>
</reference>
<name>A0A183C1U1_GLOPA</name>
<organism evidence="2 3">
    <name type="scientific">Globodera pallida</name>
    <name type="common">Potato cyst nematode worm</name>
    <name type="synonym">Heterodera pallida</name>
    <dbReference type="NCBI Taxonomy" id="36090"/>
    <lineage>
        <taxon>Eukaryota</taxon>
        <taxon>Metazoa</taxon>
        <taxon>Ecdysozoa</taxon>
        <taxon>Nematoda</taxon>
        <taxon>Chromadorea</taxon>
        <taxon>Rhabditida</taxon>
        <taxon>Tylenchina</taxon>
        <taxon>Tylenchomorpha</taxon>
        <taxon>Tylenchoidea</taxon>
        <taxon>Heteroderidae</taxon>
        <taxon>Heteroderinae</taxon>
        <taxon>Globodera</taxon>
    </lineage>
</organism>
<feature type="region of interest" description="Disordered" evidence="1">
    <location>
        <begin position="35"/>
        <end position="112"/>
    </location>
</feature>
<dbReference type="AlphaFoldDB" id="A0A183C1U1"/>
<evidence type="ECO:0000313" key="3">
    <source>
        <dbReference type="WBParaSite" id="GPLIN_000683500"/>
    </source>
</evidence>
<accession>A0A183C1U1</accession>
<dbReference type="WBParaSite" id="GPLIN_000683500">
    <property type="protein sequence ID" value="GPLIN_000683500"/>
    <property type="gene ID" value="GPLIN_000683500"/>
</dbReference>
<feature type="compositionally biased region" description="Low complexity" evidence="1">
    <location>
        <begin position="67"/>
        <end position="77"/>
    </location>
</feature>
<sequence length="112" mass="12249">MYLNHDSYRRSEINLFVLRHLAPLKSPLKALRSAVLSKKSTASAGSGVSMEEPSSAVANHQQHHHSSPALPSSAPAQYRRKISFLGTAEETGELPEEEESRRSPAERNTAGL</sequence>
<protein>
    <submittedName>
        <fullName evidence="3">Ashwin</fullName>
    </submittedName>
</protein>
<evidence type="ECO:0000256" key="1">
    <source>
        <dbReference type="SAM" id="MobiDB-lite"/>
    </source>
</evidence>
<dbReference type="Proteomes" id="UP000050741">
    <property type="component" value="Unassembled WGS sequence"/>
</dbReference>
<evidence type="ECO:0000313" key="2">
    <source>
        <dbReference type="Proteomes" id="UP000050741"/>
    </source>
</evidence>
<reference evidence="2" key="2">
    <citation type="submission" date="2014-05" db="EMBL/GenBank/DDBJ databases">
        <title>The genome and life-stage specific transcriptomes of Globodera pallida elucidate key aspects of plant parasitism by a cyst nematode.</title>
        <authorList>
            <person name="Cotton J.A."/>
            <person name="Lilley C.J."/>
            <person name="Jones L.M."/>
            <person name="Kikuchi T."/>
            <person name="Reid A.J."/>
            <person name="Thorpe P."/>
            <person name="Tsai I.J."/>
            <person name="Beasley H."/>
            <person name="Blok V."/>
            <person name="Cock P.J.A."/>
            <person name="Van den Akker S.E."/>
            <person name="Holroyd N."/>
            <person name="Hunt M."/>
            <person name="Mantelin S."/>
            <person name="Naghra H."/>
            <person name="Pain A."/>
            <person name="Palomares-Rius J.E."/>
            <person name="Zarowiecki M."/>
            <person name="Berriman M."/>
            <person name="Jones J.T."/>
            <person name="Urwin P.E."/>
        </authorList>
    </citation>
    <scope>NUCLEOTIDE SEQUENCE [LARGE SCALE GENOMIC DNA]</scope>
    <source>
        <strain evidence="2">Lindley</strain>
    </source>
</reference>
<proteinExistence type="predicted"/>
<reference evidence="3" key="3">
    <citation type="submission" date="2016-06" db="UniProtKB">
        <authorList>
            <consortium name="WormBaseParasite"/>
        </authorList>
    </citation>
    <scope>IDENTIFICATION</scope>
</reference>
<keyword evidence="2" id="KW-1185">Reference proteome</keyword>